<dbReference type="GO" id="GO:0047617">
    <property type="term" value="F:fatty acyl-CoA hydrolase activity"/>
    <property type="evidence" value="ECO:0007669"/>
    <property type="project" value="TreeGrafter"/>
</dbReference>
<dbReference type="SUPFAM" id="SSF54637">
    <property type="entry name" value="Thioesterase/thiol ester dehydrase-isomerase"/>
    <property type="match status" value="1"/>
</dbReference>
<proteinExistence type="inferred from homology"/>
<dbReference type="RefSeq" id="WP_188697030.1">
    <property type="nucleotide sequence ID" value="NZ_BMIR01000020.1"/>
</dbReference>
<evidence type="ECO:0000313" key="3">
    <source>
        <dbReference type="EMBL" id="GGE52015.1"/>
    </source>
</evidence>
<comment type="similarity">
    <text evidence="1">Belongs to the 4-hydroxybenzoyl-CoA thioesterase family.</text>
</comment>
<dbReference type="InterPro" id="IPR006684">
    <property type="entry name" value="YbgC/YbaW"/>
</dbReference>
<accession>A0A8J2YKX5</accession>
<dbReference type="EMBL" id="BMIR01000020">
    <property type="protein sequence ID" value="GGE52015.1"/>
    <property type="molecule type" value="Genomic_DNA"/>
</dbReference>
<comment type="caution">
    <text evidence="3">The sequence shown here is derived from an EMBL/GenBank/DDBJ whole genome shotgun (WGS) entry which is preliminary data.</text>
</comment>
<dbReference type="CDD" id="cd00586">
    <property type="entry name" value="4HBT"/>
    <property type="match status" value="1"/>
</dbReference>
<evidence type="ECO:0000313" key="4">
    <source>
        <dbReference type="Proteomes" id="UP000628775"/>
    </source>
</evidence>
<dbReference type="PANTHER" id="PTHR31793">
    <property type="entry name" value="4-HYDROXYBENZOYL-COA THIOESTERASE FAMILY MEMBER"/>
    <property type="match status" value="1"/>
</dbReference>
<protein>
    <submittedName>
        <fullName evidence="3">Putative acyl-CoA thioesterase YneP</fullName>
    </submittedName>
</protein>
<dbReference type="PIRSF" id="PIRSF003230">
    <property type="entry name" value="YbgC"/>
    <property type="match status" value="1"/>
</dbReference>
<name>A0A8J2YKX5_9BACL</name>
<dbReference type="Pfam" id="PF13279">
    <property type="entry name" value="4HBT_2"/>
    <property type="match status" value="1"/>
</dbReference>
<dbReference type="Proteomes" id="UP000628775">
    <property type="component" value="Unassembled WGS sequence"/>
</dbReference>
<dbReference type="NCBIfam" id="TIGR00051">
    <property type="entry name" value="YbgC/FadM family acyl-CoA thioesterase"/>
    <property type="match status" value="1"/>
</dbReference>
<reference evidence="3" key="1">
    <citation type="journal article" date="2014" name="Int. J. Syst. Evol. Microbiol.">
        <title>Complete genome sequence of Corynebacterium casei LMG S-19264T (=DSM 44701T), isolated from a smear-ripened cheese.</title>
        <authorList>
            <consortium name="US DOE Joint Genome Institute (JGI-PGF)"/>
            <person name="Walter F."/>
            <person name="Albersmeier A."/>
            <person name="Kalinowski J."/>
            <person name="Ruckert C."/>
        </authorList>
    </citation>
    <scope>NUCLEOTIDE SEQUENCE</scope>
    <source>
        <strain evidence="3">CGMCC 1.15371</strain>
    </source>
</reference>
<reference evidence="3" key="2">
    <citation type="submission" date="2020-09" db="EMBL/GenBank/DDBJ databases">
        <authorList>
            <person name="Sun Q."/>
            <person name="Zhou Y."/>
        </authorList>
    </citation>
    <scope>NUCLEOTIDE SEQUENCE</scope>
    <source>
        <strain evidence="3">CGMCC 1.15371</strain>
    </source>
</reference>
<sequence>MLTTESKLRVRYSETDQMSIVHHSEYVKWFEVGRTDYIRELDQTYADIEKAGFYLPVINVNVSYKSPAKYDEFIIIKSSIAEYNGVRIKFFYQAVRESDGEVLAEGSSEHCWTTTAMRPVKLSKAWPELHHILLKNMEE</sequence>
<evidence type="ECO:0000256" key="1">
    <source>
        <dbReference type="ARBA" id="ARBA00005953"/>
    </source>
</evidence>
<dbReference type="Gene3D" id="3.10.129.10">
    <property type="entry name" value="Hotdog Thioesterase"/>
    <property type="match status" value="1"/>
</dbReference>
<evidence type="ECO:0000256" key="2">
    <source>
        <dbReference type="ARBA" id="ARBA00022801"/>
    </source>
</evidence>
<dbReference type="AlphaFoldDB" id="A0A8J2YKX5"/>
<dbReference type="InterPro" id="IPR050563">
    <property type="entry name" value="4-hydroxybenzoyl-CoA_TE"/>
</dbReference>
<dbReference type="InterPro" id="IPR029069">
    <property type="entry name" value="HotDog_dom_sf"/>
</dbReference>
<organism evidence="3 4">
    <name type="scientific">Pullulanibacillus camelliae</name>
    <dbReference type="NCBI Taxonomy" id="1707096"/>
    <lineage>
        <taxon>Bacteria</taxon>
        <taxon>Bacillati</taxon>
        <taxon>Bacillota</taxon>
        <taxon>Bacilli</taxon>
        <taxon>Bacillales</taxon>
        <taxon>Sporolactobacillaceae</taxon>
        <taxon>Pullulanibacillus</taxon>
    </lineage>
</organism>
<keyword evidence="4" id="KW-1185">Reference proteome</keyword>
<dbReference type="PANTHER" id="PTHR31793:SF27">
    <property type="entry name" value="NOVEL THIOESTERASE SUPERFAMILY DOMAIN AND SAPOSIN A-TYPE DOMAIN CONTAINING PROTEIN (0610012H03RIK)"/>
    <property type="match status" value="1"/>
</dbReference>
<gene>
    <name evidence="3" type="primary">yneP</name>
    <name evidence="3" type="ORF">GCM10011391_33530</name>
</gene>
<keyword evidence="2" id="KW-0378">Hydrolase</keyword>